<dbReference type="PRINTS" id="PR00368">
    <property type="entry name" value="FADPNR"/>
</dbReference>
<evidence type="ECO:0000259" key="1">
    <source>
        <dbReference type="Pfam" id="PF13454"/>
    </source>
</evidence>
<dbReference type="GO" id="GO:0016787">
    <property type="term" value="F:hydrolase activity"/>
    <property type="evidence" value="ECO:0007669"/>
    <property type="project" value="UniProtKB-KW"/>
</dbReference>
<protein>
    <submittedName>
        <fullName evidence="2">Hydroxyacylglutathione hydrolase</fullName>
    </submittedName>
</protein>
<proteinExistence type="predicted"/>
<keyword evidence="3" id="KW-1185">Reference proteome</keyword>
<dbReference type="PANTHER" id="PTHR40254">
    <property type="entry name" value="BLR0577 PROTEIN"/>
    <property type="match status" value="1"/>
</dbReference>
<dbReference type="Pfam" id="PF13454">
    <property type="entry name" value="NAD_binding_9"/>
    <property type="match status" value="1"/>
</dbReference>
<accession>A0ABQ2XJL7</accession>
<comment type="caution">
    <text evidence="2">The sequence shown here is derived from an EMBL/GenBank/DDBJ whole genome shotgun (WGS) entry which is preliminary data.</text>
</comment>
<dbReference type="RefSeq" id="WP_189346862.1">
    <property type="nucleotide sequence ID" value="NZ_BMYT01000005.1"/>
</dbReference>
<dbReference type="PANTHER" id="PTHR40254:SF1">
    <property type="entry name" value="BLR0577 PROTEIN"/>
    <property type="match status" value="1"/>
</dbReference>
<evidence type="ECO:0000313" key="3">
    <source>
        <dbReference type="Proteomes" id="UP000620127"/>
    </source>
</evidence>
<name>A0ABQ2XJL7_9BURK</name>
<gene>
    <name evidence="2" type="ORF">GCM10011282_28790</name>
</gene>
<dbReference type="Gene3D" id="3.50.50.60">
    <property type="entry name" value="FAD/NAD(P)-binding domain"/>
    <property type="match status" value="1"/>
</dbReference>
<keyword evidence="2" id="KW-0378">Hydrolase</keyword>
<evidence type="ECO:0000313" key="2">
    <source>
        <dbReference type="EMBL" id="GGX20899.1"/>
    </source>
</evidence>
<organism evidence="2 3">
    <name type="scientific">Undibacterium macrobrachii</name>
    <dbReference type="NCBI Taxonomy" id="1119058"/>
    <lineage>
        <taxon>Bacteria</taxon>
        <taxon>Pseudomonadati</taxon>
        <taxon>Pseudomonadota</taxon>
        <taxon>Betaproteobacteria</taxon>
        <taxon>Burkholderiales</taxon>
        <taxon>Oxalobacteraceae</taxon>
        <taxon>Undibacterium</taxon>
    </lineage>
</organism>
<dbReference type="SUPFAM" id="SSF51905">
    <property type="entry name" value="FAD/NAD(P)-binding domain"/>
    <property type="match status" value="1"/>
</dbReference>
<dbReference type="Proteomes" id="UP000620127">
    <property type="component" value="Unassembled WGS sequence"/>
</dbReference>
<feature type="domain" description="FAD-dependent urate hydroxylase HpyO/Asp monooxygenase CreE-like FAD/NAD(P)-binding" evidence="1">
    <location>
        <begin position="5"/>
        <end position="153"/>
    </location>
</feature>
<dbReference type="EMBL" id="BMYT01000005">
    <property type="protein sequence ID" value="GGX20899.1"/>
    <property type="molecule type" value="Genomic_DNA"/>
</dbReference>
<dbReference type="InterPro" id="IPR052189">
    <property type="entry name" value="L-asp_N-monooxygenase_NS-form"/>
</dbReference>
<sequence length="455" mass="51166">MKKIAIIGAGFSGLLTAIQLVKQSQGSQIHISLIDQNPYPGRGLAYGTRDDNLLLNVPAGNMSAFPDDTQHFVEYCQEIDPAFHEGTFVSRRIYGDYLEDLLAKAKKEFGSSFEIICANVLAVKRIGNERFSVKTALGHSLVFDRVVLALGHFESRNPFPQKQLDTDSNVFLTKKDIPNLCQNAHQQSLVVIGSGLTAIDLIFQLSSAGVNKKILLISRRGLVPQSHRVNPKVPARQMSDILAEVPSTVRAFLRAIRFEISRRQNSGGNWRDVINELRPHIPEIWSRLPFDERRRFLTKVLPYWDTHRHRLAPIAYKRFISLIESGLVEVLAARLESVQPIASGWRLQIKKRGQEIVEEIDAIGMFNCTGPNSDIHQIRDPLIQQLVNDGMICADQLRIGISTTSNYQTLGKEGQEVKDLFYIGPMLKASYWEAIAVPELRVHAAKLAMEILDRL</sequence>
<reference evidence="3" key="1">
    <citation type="journal article" date="2019" name="Int. J. Syst. Evol. Microbiol.">
        <title>The Global Catalogue of Microorganisms (GCM) 10K type strain sequencing project: providing services to taxonomists for standard genome sequencing and annotation.</title>
        <authorList>
            <consortium name="The Broad Institute Genomics Platform"/>
            <consortium name="The Broad Institute Genome Sequencing Center for Infectious Disease"/>
            <person name="Wu L."/>
            <person name="Ma J."/>
        </authorList>
    </citation>
    <scope>NUCLEOTIDE SEQUENCE [LARGE SCALE GENOMIC DNA]</scope>
    <source>
        <strain evidence="3">KCTC 23916</strain>
    </source>
</reference>
<dbReference type="InterPro" id="IPR038732">
    <property type="entry name" value="HpyO/CreE_NAD-binding"/>
</dbReference>
<dbReference type="InterPro" id="IPR036188">
    <property type="entry name" value="FAD/NAD-bd_sf"/>
</dbReference>